<organism evidence="1">
    <name type="scientific">Mesocestoides corti</name>
    <name type="common">Flatworm</name>
    <dbReference type="NCBI Taxonomy" id="53468"/>
    <lineage>
        <taxon>Eukaryota</taxon>
        <taxon>Metazoa</taxon>
        <taxon>Spiralia</taxon>
        <taxon>Lophotrochozoa</taxon>
        <taxon>Platyhelminthes</taxon>
        <taxon>Cestoda</taxon>
        <taxon>Eucestoda</taxon>
        <taxon>Cyclophyllidea</taxon>
        <taxon>Mesocestoididae</taxon>
        <taxon>Mesocestoides</taxon>
    </lineage>
</organism>
<protein>
    <submittedName>
        <fullName evidence="1">Secreted protein</fullName>
    </submittedName>
</protein>
<proteinExistence type="predicted"/>
<dbReference type="AlphaFoldDB" id="A0A5K3G3S3"/>
<sequence length="70" mass="7526">MSGTVHSSRPRWLRRSLYTVSQMCVSLVGCKSSSHAIGIPSDGGLTVKPEWSNMSAPLYVATVVGPSMWS</sequence>
<dbReference type="WBParaSite" id="MCU_013817-RA">
    <property type="protein sequence ID" value="MCU_013817-RA"/>
    <property type="gene ID" value="MCU_013817"/>
</dbReference>
<name>A0A5K3G3S3_MESCO</name>
<evidence type="ECO:0000313" key="1">
    <source>
        <dbReference type="WBParaSite" id="MCU_013817-RA"/>
    </source>
</evidence>
<reference evidence="1" key="1">
    <citation type="submission" date="2019-11" db="UniProtKB">
        <authorList>
            <consortium name="WormBaseParasite"/>
        </authorList>
    </citation>
    <scope>IDENTIFICATION</scope>
</reference>
<accession>A0A5K3G3S3</accession>